<keyword evidence="2" id="KW-1185">Reference proteome</keyword>
<evidence type="ECO:0000313" key="1">
    <source>
        <dbReference type="EMBL" id="CAG8738442.1"/>
    </source>
</evidence>
<evidence type="ECO:0000313" key="2">
    <source>
        <dbReference type="Proteomes" id="UP000789759"/>
    </source>
</evidence>
<dbReference type="EMBL" id="CAJVQA010015641">
    <property type="protein sequence ID" value="CAG8738442.1"/>
    <property type="molecule type" value="Genomic_DNA"/>
</dbReference>
<comment type="caution">
    <text evidence="1">The sequence shown here is derived from an EMBL/GenBank/DDBJ whole genome shotgun (WGS) entry which is preliminary data.</text>
</comment>
<accession>A0A9N9IJN9</accession>
<gene>
    <name evidence="1" type="ORF">CPELLU_LOCUS13949</name>
</gene>
<dbReference type="AlphaFoldDB" id="A0A9N9IJN9"/>
<reference evidence="1" key="1">
    <citation type="submission" date="2021-06" db="EMBL/GenBank/DDBJ databases">
        <authorList>
            <person name="Kallberg Y."/>
            <person name="Tangrot J."/>
            <person name="Rosling A."/>
        </authorList>
    </citation>
    <scope>NUCLEOTIDE SEQUENCE</scope>
    <source>
        <strain evidence="1">FL966</strain>
    </source>
</reference>
<organism evidence="1 2">
    <name type="scientific">Cetraspora pellucida</name>
    <dbReference type="NCBI Taxonomy" id="1433469"/>
    <lineage>
        <taxon>Eukaryota</taxon>
        <taxon>Fungi</taxon>
        <taxon>Fungi incertae sedis</taxon>
        <taxon>Mucoromycota</taxon>
        <taxon>Glomeromycotina</taxon>
        <taxon>Glomeromycetes</taxon>
        <taxon>Diversisporales</taxon>
        <taxon>Gigasporaceae</taxon>
        <taxon>Cetraspora</taxon>
    </lineage>
</organism>
<feature type="non-terminal residue" evidence="1">
    <location>
        <position position="63"/>
    </location>
</feature>
<protein>
    <submittedName>
        <fullName evidence="1">5359_t:CDS:1</fullName>
    </submittedName>
</protein>
<name>A0A9N9IJN9_9GLOM</name>
<proteinExistence type="predicted"/>
<sequence>MLNKFTDDINKLLKKINALQSAQGTHSEITTPSLLGSFNLYVKLNFEMTKERAEAPIKFLLSP</sequence>
<dbReference type="Proteomes" id="UP000789759">
    <property type="component" value="Unassembled WGS sequence"/>
</dbReference>